<feature type="region of interest" description="Disordered" evidence="11">
    <location>
        <begin position="795"/>
        <end position="1012"/>
    </location>
</feature>
<comment type="catalytic activity">
    <reaction evidence="10">
        <text>K(+)(in) + H(+)(out) = K(+)(out) + H(+)(in)</text>
        <dbReference type="Rhea" id="RHEA:29467"/>
        <dbReference type="ChEBI" id="CHEBI:15378"/>
        <dbReference type="ChEBI" id="CHEBI:29103"/>
    </reaction>
</comment>
<keyword evidence="8" id="KW-0739">Sodium transport</keyword>
<feature type="compositionally biased region" description="Polar residues" evidence="11">
    <location>
        <begin position="1092"/>
        <end position="1104"/>
    </location>
</feature>
<comment type="caution">
    <text evidence="14">The sequence shown here is derived from an EMBL/GenBank/DDBJ whole genome shotgun (WGS) entry which is preliminary data.</text>
</comment>
<feature type="compositionally biased region" description="Basic and acidic residues" evidence="11">
    <location>
        <begin position="1262"/>
        <end position="1271"/>
    </location>
</feature>
<feature type="compositionally biased region" description="Polar residues" evidence="11">
    <location>
        <begin position="823"/>
        <end position="850"/>
    </location>
</feature>
<keyword evidence="2" id="KW-0813">Transport</keyword>
<feature type="transmembrane region" description="Helical" evidence="12">
    <location>
        <begin position="379"/>
        <end position="403"/>
    </location>
</feature>
<dbReference type="InterPro" id="IPR006153">
    <property type="entry name" value="Cation/H_exchanger_TM"/>
</dbReference>
<proteinExistence type="predicted"/>
<evidence type="ECO:0000256" key="5">
    <source>
        <dbReference type="ARBA" id="ARBA00023053"/>
    </source>
</evidence>
<feature type="compositionally biased region" description="Basic and acidic residues" evidence="11">
    <location>
        <begin position="664"/>
        <end position="678"/>
    </location>
</feature>
<feature type="compositionally biased region" description="Acidic residues" evidence="11">
    <location>
        <begin position="2011"/>
        <end position="2022"/>
    </location>
</feature>
<feature type="transmembrane region" description="Helical" evidence="12">
    <location>
        <begin position="455"/>
        <end position="478"/>
    </location>
</feature>
<evidence type="ECO:0000256" key="12">
    <source>
        <dbReference type="SAM" id="Phobius"/>
    </source>
</evidence>
<name>A0ABP1FMN5_9CHLO</name>
<feature type="transmembrane region" description="Helical" evidence="12">
    <location>
        <begin position="133"/>
        <end position="156"/>
    </location>
</feature>
<feature type="region of interest" description="Disordered" evidence="11">
    <location>
        <begin position="1245"/>
        <end position="1276"/>
    </location>
</feature>
<dbReference type="InterPro" id="IPR018422">
    <property type="entry name" value="Cation/H_exchanger_CPA1"/>
</dbReference>
<evidence type="ECO:0000256" key="11">
    <source>
        <dbReference type="SAM" id="MobiDB-lite"/>
    </source>
</evidence>
<feature type="region of interest" description="Disordered" evidence="11">
    <location>
        <begin position="1201"/>
        <end position="1230"/>
    </location>
</feature>
<feature type="transmembrane region" description="Helical" evidence="12">
    <location>
        <begin position="338"/>
        <end position="359"/>
    </location>
</feature>
<feature type="region of interest" description="Disordered" evidence="11">
    <location>
        <begin position="700"/>
        <end position="736"/>
    </location>
</feature>
<keyword evidence="6" id="KW-0406">Ion transport</keyword>
<dbReference type="PANTHER" id="PTHR10110:SF197">
    <property type="entry name" value="SODIUM_HYDROGEN EXCHANGER"/>
    <property type="match status" value="1"/>
</dbReference>
<feature type="region of interest" description="Disordered" evidence="11">
    <location>
        <begin position="614"/>
        <end position="678"/>
    </location>
</feature>
<feature type="region of interest" description="Disordered" evidence="11">
    <location>
        <begin position="1701"/>
        <end position="1731"/>
    </location>
</feature>
<dbReference type="InterPro" id="IPR018490">
    <property type="entry name" value="cNMP-bd_dom_sf"/>
</dbReference>
<evidence type="ECO:0000313" key="14">
    <source>
        <dbReference type="EMBL" id="CAL5219904.1"/>
    </source>
</evidence>
<evidence type="ECO:0000256" key="7">
    <source>
        <dbReference type="ARBA" id="ARBA00023136"/>
    </source>
</evidence>
<organism evidence="14 15">
    <name type="scientific">Coccomyxa viridis</name>
    <dbReference type="NCBI Taxonomy" id="1274662"/>
    <lineage>
        <taxon>Eukaryota</taxon>
        <taxon>Viridiplantae</taxon>
        <taxon>Chlorophyta</taxon>
        <taxon>core chlorophytes</taxon>
        <taxon>Trebouxiophyceae</taxon>
        <taxon>Trebouxiophyceae incertae sedis</taxon>
        <taxon>Coccomyxaceae</taxon>
        <taxon>Coccomyxa</taxon>
    </lineage>
</organism>
<evidence type="ECO:0000256" key="2">
    <source>
        <dbReference type="ARBA" id="ARBA00022448"/>
    </source>
</evidence>
<dbReference type="Gene3D" id="6.10.140.1330">
    <property type="match status" value="1"/>
</dbReference>
<keyword evidence="4 12" id="KW-1133">Transmembrane helix</keyword>
<evidence type="ECO:0000256" key="10">
    <source>
        <dbReference type="ARBA" id="ARBA00047912"/>
    </source>
</evidence>
<keyword evidence="15" id="KW-1185">Reference proteome</keyword>
<feature type="compositionally biased region" description="Acidic residues" evidence="11">
    <location>
        <begin position="636"/>
        <end position="649"/>
    </location>
</feature>
<evidence type="ECO:0000256" key="9">
    <source>
        <dbReference type="ARBA" id="ARBA00047524"/>
    </source>
</evidence>
<feature type="region of interest" description="Disordered" evidence="11">
    <location>
        <begin position="1882"/>
        <end position="2074"/>
    </location>
</feature>
<protein>
    <submittedName>
        <fullName evidence="14">G1831 protein</fullName>
    </submittedName>
</protein>
<sequence>MAAHAPTESTTHENVCTEHTATYSYHWNDQESYNWCTVPDSSYDVLLFPAIGVTLACLFQGRFSTTAVLIIGGILQGIMFPTNANLGRLGNSIAWWLGIEPYELFLYVFLPPLLLDAAVRIDFFLFKRAWVKILTLAFLVVGGSCGLLIPIMLYVLDLRSEGWTWQYCALFGSMVASTDAVAIVSTMKASGGPMSLRLLLEGESLLNDASSITLFTIFLSEVMESKQGHHANGGQVLGNILSKMLLLAVGGAVIGLAFGIAMRYVLRWMRHGGAGIEQQVALTFAVGYLSYYTANAPANFSGVIAVAVFGLYGAATSKWEMSAKVEESGAFDAFWDSIAFIANAIVFFYSGVACVNFFVRSAQQLAAEDQLSAFIGTLWRFPLVYICIFAVRFFLILIFRPLFRLSRQDLSYKEILFATVAGLRGSVSLILAQAVVVDPATRADDVQSIRIKAEIVMWTAGFVLLTLIVNAPLLPWVLRITGLSKVPDTKMRMRRRAVRALMSHTQNAIRDLRNDEDEMLRGVDWGAVDKYVSTKECYEHYKDPTATPKPTRKWYKPWSLFRKKPKEEDESLDSQGSVHVSRHNRKALALQKGKKSNSSGLTADFTLKEADTVFGRPSEWTSPVTDIETGQSGMEDNTDADESSDDDSNELPFLARESMAPPRPSHDQKGLKNADAPGRHSKEVMEIPEAVEAVTGVNASYLPDHKRESQEHTKDRRGLQTGSEGPDKTSKSSFEVMTPRAKAVASAARAAACQVIMTPGGPLPSPAGCPGHGDWHAAAAGNDDTVMRAAKGLRQLRSSSDKRQPLAQSSSDATVGGGAASSVHDSWNSMAKASTEDSAQGTQIQAQGSSPRAKGGILRRPGMGGSADDLERLPYKGNAPNSPTVSWHRSVTDKEIHRRPPLSNIFPTAAPSPRIPEASPREPTHDDRQTAQVSQDATEQAAAGQAPSRQPMDAEPETAPRGSVSSWPRSIANADGRPSLFSAFLSAGQQPRAASTALPPTSLERLPSKQAEAVVQRAASASLSSTTSWPRAIGHGPEIRPALLQAFPFAGQGPVPGSGQVMGPDRMPSMPTAAQRLAQLQRSIAARGGSMPSPTSSWGRTVSQGPDRHASLHDAFPREENPASTSSIGGAMGQRYAAAARAGSMPKDSGISWPRSVMHGPDKHRSLFEAFAGLQRDSTHGPGAHAEAHDSFMTAVASTGPQKRTPLQGLFDDHDSNGPPTDHQSTWAAGDKNTKALSEALRQRLSASKEGERPARPPDSPRPPKDIKGATEFDTVEEEDEKHQRFQEACYLHPSEVAERRVRLVVGMKRYFHGKRMEGLLSVKALRVLDNAMDTIIEKPDDPKSGWSILERDASGGWIMHVFALCVYQLRKTVIRLRRRHHDSGGFWLTVRRGLAWPLQKMGQLAHVVLSKALLLSCEVALEYMLALTYSPQVQILRANPAAGVLLEEIDAELAQVWRFILEREVEAPERFQAIQSYRATMAVLRQQALFVEQLFDTGVIDEMEKEELLHPIDDRERRLARKGPIWRTPMAFDVLRNLPFLRHVPQRAVEVMLRHGQLRMYSNRELVRSGKDGRGLFVVINGLVRIGYQDPLGNTQEYFLGTGGMSGLYHALTDEHLPGGRLEARAEGNALGKGPVVFEVHQSAIEIIRKLAARGDAMFQQVEVDMFRMAALFVVERLKPWLMTYLAALLATAAPAPLIRQASGRSSGPDTDMDENFESGSHAADDSFTGGLSTTDFEGASLEDIQEVSRHRVWTAYIQLVQSLTSSDLVELPPGTSYRHCSSAVLLRGSIRTSGNHCSVISKAIEGSDTPQETDEAIKYKAPFVLPWIVVDDAMANQPESFVPFTAGSQGAVLMVCTTLKARGVKEASVLNLGSLHADLAKPSSQTGLSEASSGPTPDTSSREDSDVPGDLKRKSSPEEPPKRPTLVRHSISRAPPLSLEASDAASEMQDPGHKPGQQPEWWQNRRASTSAPRRQMQRSASSGRLQPARPEARLQRSKTGLKLNHQETLIEEESGDDSDPDSPVKGRAADAKAPGSHEQLKQSQTGNSSPQGPGRTSPSRLKKSTAPDSSDV</sequence>
<feature type="compositionally biased region" description="Basic and acidic residues" evidence="11">
    <location>
        <begin position="1247"/>
        <end position="1256"/>
    </location>
</feature>
<comment type="catalytic activity">
    <reaction evidence="9">
        <text>Na(+)(in) + H(+)(out) = Na(+)(out) + H(+)(in)</text>
        <dbReference type="Rhea" id="RHEA:29419"/>
        <dbReference type="ChEBI" id="CHEBI:15378"/>
        <dbReference type="ChEBI" id="CHEBI:29101"/>
    </reaction>
</comment>
<evidence type="ECO:0000256" key="3">
    <source>
        <dbReference type="ARBA" id="ARBA00022692"/>
    </source>
</evidence>
<feature type="compositionally biased region" description="Basic and acidic residues" evidence="11">
    <location>
        <begin position="919"/>
        <end position="929"/>
    </location>
</feature>
<keyword evidence="7 12" id="KW-0472">Membrane</keyword>
<dbReference type="SUPFAM" id="SSF51206">
    <property type="entry name" value="cAMP-binding domain-like"/>
    <property type="match status" value="1"/>
</dbReference>
<feature type="transmembrane region" description="Helical" evidence="12">
    <location>
        <begin position="415"/>
        <end position="435"/>
    </location>
</feature>
<feature type="compositionally biased region" description="Polar residues" evidence="11">
    <location>
        <begin position="879"/>
        <end position="889"/>
    </location>
</feature>
<feature type="compositionally biased region" description="Basic and acidic residues" evidence="11">
    <location>
        <begin position="1902"/>
        <end position="1924"/>
    </location>
</feature>
<feature type="transmembrane region" description="Helical" evidence="12">
    <location>
        <begin position="66"/>
        <end position="84"/>
    </location>
</feature>
<feature type="region of interest" description="Disordered" evidence="11">
    <location>
        <begin position="565"/>
        <end position="600"/>
    </location>
</feature>
<gene>
    <name evidence="14" type="primary">g1831</name>
    <name evidence="14" type="ORF">VP750_LOCUS1563</name>
</gene>
<dbReference type="CDD" id="cd06174">
    <property type="entry name" value="MFS"/>
    <property type="match status" value="1"/>
</dbReference>
<dbReference type="PANTHER" id="PTHR10110">
    <property type="entry name" value="SODIUM/HYDROGEN EXCHANGER"/>
    <property type="match status" value="1"/>
</dbReference>
<feature type="compositionally biased region" description="Polar residues" evidence="11">
    <location>
        <begin position="619"/>
        <end position="634"/>
    </location>
</feature>
<feature type="compositionally biased region" description="Polar residues" evidence="11">
    <location>
        <begin position="1967"/>
        <end position="1986"/>
    </location>
</feature>
<dbReference type="Pfam" id="PF00999">
    <property type="entry name" value="Na_H_Exchanger"/>
    <property type="match status" value="1"/>
</dbReference>
<feature type="compositionally biased region" description="Basic and acidic residues" evidence="11">
    <location>
        <begin position="703"/>
        <end position="718"/>
    </location>
</feature>
<accession>A0ABP1FMN5</accession>
<evidence type="ECO:0000256" key="4">
    <source>
        <dbReference type="ARBA" id="ARBA00022989"/>
    </source>
</evidence>
<feature type="compositionally biased region" description="Polar residues" evidence="11">
    <location>
        <begin position="2043"/>
        <end position="2061"/>
    </location>
</feature>
<feature type="compositionally biased region" description="Basic and acidic residues" evidence="11">
    <location>
        <begin position="1106"/>
        <end position="1121"/>
    </location>
</feature>
<evidence type="ECO:0000259" key="13">
    <source>
        <dbReference type="Pfam" id="PF00999"/>
    </source>
</evidence>
<feature type="compositionally biased region" description="Polar residues" evidence="11">
    <location>
        <begin position="1218"/>
        <end position="1227"/>
    </location>
</feature>
<keyword evidence="5" id="KW-0915">Sodium</keyword>
<evidence type="ECO:0000256" key="6">
    <source>
        <dbReference type="ARBA" id="ARBA00023065"/>
    </source>
</evidence>
<feature type="region of interest" description="Disordered" evidence="11">
    <location>
        <begin position="1087"/>
        <end position="1130"/>
    </location>
</feature>
<feature type="domain" description="Cation/H+ exchanger transmembrane" evidence="13">
    <location>
        <begin position="63"/>
        <end position="479"/>
    </location>
</feature>
<evidence type="ECO:0000313" key="15">
    <source>
        <dbReference type="Proteomes" id="UP001497392"/>
    </source>
</evidence>
<feature type="transmembrane region" description="Helical" evidence="12">
    <location>
        <begin position="243"/>
        <end position="266"/>
    </location>
</feature>
<comment type="subcellular location">
    <subcellularLocation>
        <location evidence="1">Membrane</location>
        <topology evidence="1">Multi-pass membrane protein</topology>
    </subcellularLocation>
</comment>
<dbReference type="EMBL" id="CAXHTA020000002">
    <property type="protein sequence ID" value="CAL5219904.1"/>
    <property type="molecule type" value="Genomic_DNA"/>
</dbReference>
<dbReference type="Proteomes" id="UP001497392">
    <property type="component" value="Unassembled WGS sequence"/>
</dbReference>
<reference evidence="14 15" key="1">
    <citation type="submission" date="2024-06" db="EMBL/GenBank/DDBJ databases">
        <authorList>
            <person name="Kraege A."/>
            <person name="Thomma B."/>
        </authorList>
    </citation>
    <scope>NUCLEOTIDE SEQUENCE [LARGE SCALE GENOMIC DNA]</scope>
</reference>
<evidence type="ECO:0000256" key="1">
    <source>
        <dbReference type="ARBA" id="ARBA00004141"/>
    </source>
</evidence>
<evidence type="ECO:0000256" key="8">
    <source>
        <dbReference type="ARBA" id="ARBA00023201"/>
    </source>
</evidence>
<feature type="transmembrane region" description="Helical" evidence="12">
    <location>
        <begin position="162"/>
        <end position="184"/>
    </location>
</feature>
<keyword evidence="3 12" id="KW-0812">Transmembrane</keyword>
<feature type="compositionally biased region" description="Polar residues" evidence="11">
    <location>
        <begin position="1884"/>
        <end position="1901"/>
    </location>
</feature>